<dbReference type="InParanoid" id="A0A409XJ46"/>
<dbReference type="GO" id="GO:0046872">
    <property type="term" value="F:metal ion binding"/>
    <property type="evidence" value="ECO:0007669"/>
    <property type="project" value="UniProtKB-KW"/>
</dbReference>
<dbReference type="Proteomes" id="UP000283269">
    <property type="component" value="Unassembled WGS sequence"/>
</dbReference>
<keyword evidence="1" id="KW-0158">Chromosome</keyword>
<dbReference type="OrthoDB" id="3025570at2759"/>
<keyword evidence="1" id="KW-0479">Metal-binding</keyword>
<dbReference type="GO" id="GO:0007004">
    <property type="term" value="P:telomere maintenance via telomerase"/>
    <property type="evidence" value="ECO:0007669"/>
    <property type="project" value="TreeGrafter"/>
</dbReference>
<dbReference type="EC" id="2.7.7.49" evidence="1"/>
<comment type="similarity">
    <text evidence="1">Belongs to the reverse transcriptase family. Telomerase subfamily.</text>
</comment>
<accession>A0A409XJ46</accession>
<comment type="function">
    <text evidence="1">Telomerase is a ribonucleoprotein enzyme essential for the replication of chromosome termini in most eukaryotes. It elongates telomeres. It is a reverse transcriptase that adds simple sequence repeats to chromosome ends by copying a template sequence within the RNA component of the enzyme.</text>
</comment>
<comment type="caution">
    <text evidence="2">The sequence shown here is derived from an EMBL/GenBank/DDBJ whole genome shotgun (WGS) entry which is preliminary data.</text>
</comment>
<protein>
    <recommendedName>
        <fullName evidence="1">Telomerase reverse transcriptase</fullName>
        <ecNumber evidence="1">2.7.7.49</ecNumber>
    </recommendedName>
    <alternativeName>
        <fullName evidence="1">Telomerase catalytic subunit</fullName>
    </alternativeName>
</protein>
<keyword evidence="1" id="KW-0460">Magnesium</keyword>
<dbReference type="PANTHER" id="PTHR12066">
    <property type="entry name" value="TELOMERASE REVERSE TRANSCRIPTASE"/>
    <property type="match status" value="1"/>
</dbReference>
<dbReference type="GO" id="GO:0000781">
    <property type="term" value="C:chromosome, telomeric region"/>
    <property type="evidence" value="ECO:0007669"/>
    <property type="project" value="UniProtKB-SubCell"/>
</dbReference>
<evidence type="ECO:0000256" key="1">
    <source>
        <dbReference type="RuleBase" id="RU365061"/>
    </source>
</evidence>
<reference evidence="2 3" key="1">
    <citation type="journal article" date="2018" name="Evol. Lett.">
        <title>Horizontal gene cluster transfer increased hallucinogenic mushroom diversity.</title>
        <authorList>
            <person name="Reynolds H.T."/>
            <person name="Vijayakumar V."/>
            <person name="Gluck-Thaler E."/>
            <person name="Korotkin H.B."/>
            <person name="Matheny P.B."/>
            <person name="Slot J.C."/>
        </authorList>
    </citation>
    <scope>NUCLEOTIDE SEQUENCE [LARGE SCALE GENOMIC DNA]</scope>
    <source>
        <strain evidence="2 3">2631</strain>
    </source>
</reference>
<dbReference type="AlphaFoldDB" id="A0A409XJ46"/>
<dbReference type="PANTHER" id="PTHR12066:SF0">
    <property type="entry name" value="TELOMERASE REVERSE TRANSCRIPTASE"/>
    <property type="match status" value="1"/>
</dbReference>
<dbReference type="GO" id="GO:0003720">
    <property type="term" value="F:telomerase activity"/>
    <property type="evidence" value="ECO:0007669"/>
    <property type="project" value="InterPro"/>
</dbReference>
<dbReference type="GO" id="GO:0000333">
    <property type="term" value="C:telomerase catalytic core complex"/>
    <property type="evidence" value="ECO:0007669"/>
    <property type="project" value="TreeGrafter"/>
</dbReference>
<sequence>MSTPDDFPPSVAILKMYYGCVKNLQSYLTSILAVSDNQFDSQELIRSDYDSQSYIDLLKSSYIGAKDFKLLKKFQFSDQLLDMRELLDNAQERIFRERRGKNIITSGYRLASHANDNGKKGMARMGITNYFLNTVITAFQAPEWETLLSR</sequence>
<keyword evidence="1" id="KW-0539">Nucleus</keyword>
<keyword evidence="1" id="KW-0548">Nucleotidyltransferase</keyword>
<evidence type="ECO:0000313" key="2">
    <source>
        <dbReference type="EMBL" id="PPQ90795.1"/>
    </source>
</evidence>
<gene>
    <name evidence="2" type="ORF">CVT25_012115</name>
</gene>
<name>A0A409XJ46_PSICY</name>
<dbReference type="GO" id="GO:0070034">
    <property type="term" value="F:telomerase RNA binding"/>
    <property type="evidence" value="ECO:0007669"/>
    <property type="project" value="TreeGrafter"/>
</dbReference>
<organism evidence="2 3">
    <name type="scientific">Psilocybe cyanescens</name>
    <dbReference type="NCBI Taxonomy" id="93625"/>
    <lineage>
        <taxon>Eukaryota</taxon>
        <taxon>Fungi</taxon>
        <taxon>Dikarya</taxon>
        <taxon>Basidiomycota</taxon>
        <taxon>Agaricomycotina</taxon>
        <taxon>Agaricomycetes</taxon>
        <taxon>Agaricomycetidae</taxon>
        <taxon>Agaricales</taxon>
        <taxon>Agaricineae</taxon>
        <taxon>Strophariaceae</taxon>
        <taxon>Psilocybe</taxon>
    </lineage>
</organism>
<dbReference type="STRING" id="93625.A0A409XJ46"/>
<dbReference type="InterPro" id="IPR003545">
    <property type="entry name" value="Telomerase_RT"/>
</dbReference>
<keyword evidence="3" id="KW-1185">Reference proteome</keyword>
<dbReference type="GO" id="GO:0042162">
    <property type="term" value="F:telomeric DNA binding"/>
    <property type="evidence" value="ECO:0007669"/>
    <property type="project" value="TreeGrafter"/>
</dbReference>
<comment type="catalytic activity">
    <reaction evidence="1">
        <text>DNA(n) + a 2'-deoxyribonucleoside 5'-triphosphate = DNA(n+1) + diphosphate</text>
        <dbReference type="Rhea" id="RHEA:22508"/>
        <dbReference type="Rhea" id="RHEA-COMP:17339"/>
        <dbReference type="Rhea" id="RHEA-COMP:17340"/>
        <dbReference type="ChEBI" id="CHEBI:33019"/>
        <dbReference type="ChEBI" id="CHEBI:61560"/>
        <dbReference type="ChEBI" id="CHEBI:173112"/>
        <dbReference type="EC" id="2.7.7.49"/>
    </reaction>
</comment>
<keyword evidence="1" id="KW-0695">RNA-directed DNA polymerase</keyword>
<evidence type="ECO:0000313" key="3">
    <source>
        <dbReference type="Proteomes" id="UP000283269"/>
    </source>
</evidence>
<keyword evidence="1" id="KW-0779">Telomere</keyword>
<dbReference type="EMBL" id="NHYD01001542">
    <property type="protein sequence ID" value="PPQ90795.1"/>
    <property type="molecule type" value="Genomic_DNA"/>
</dbReference>
<keyword evidence="1" id="KW-0808">Transferase</keyword>
<comment type="subcellular location">
    <subcellularLocation>
        <location evidence="1">Nucleus</location>
    </subcellularLocation>
    <subcellularLocation>
        <location evidence="1">Chromosome</location>
        <location evidence="1">Telomere</location>
    </subcellularLocation>
</comment>
<proteinExistence type="inferred from homology"/>